<dbReference type="EMBL" id="CP010904">
    <property type="protein sequence ID" value="AKJ63417.1"/>
    <property type="molecule type" value="Genomic_DNA"/>
</dbReference>
<gene>
    <name evidence="6" type="ORF">L21SP4_00131</name>
</gene>
<keyword evidence="2" id="KW-0408">Iron</keyword>
<keyword evidence="1" id="KW-0479">Metal-binding</keyword>
<proteinExistence type="predicted"/>
<dbReference type="Pfam" id="PF00248">
    <property type="entry name" value="Aldo_ket_red"/>
    <property type="match status" value="1"/>
</dbReference>
<accession>A0A0G3EDF4</accession>
<dbReference type="InterPro" id="IPR036812">
    <property type="entry name" value="NAD(P)_OxRdtase_dom_sf"/>
</dbReference>
<dbReference type="Gene3D" id="3.20.20.100">
    <property type="entry name" value="NADP-dependent oxidoreductase domain"/>
    <property type="match status" value="1"/>
</dbReference>
<dbReference type="AlphaFoldDB" id="A0A0G3EDF4"/>
<dbReference type="STRING" id="1307763.L21SP4_00131"/>
<evidence type="ECO:0000256" key="2">
    <source>
        <dbReference type="ARBA" id="ARBA00023004"/>
    </source>
</evidence>
<dbReference type="PROSITE" id="PS51318">
    <property type="entry name" value="TAT"/>
    <property type="match status" value="1"/>
</dbReference>
<dbReference type="Gene3D" id="3.30.70.20">
    <property type="match status" value="1"/>
</dbReference>
<dbReference type="PROSITE" id="PS00198">
    <property type="entry name" value="4FE4S_FER_1"/>
    <property type="match status" value="1"/>
</dbReference>
<evidence type="ECO:0000313" key="7">
    <source>
        <dbReference type="Proteomes" id="UP000035268"/>
    </source>
</evidence>
<dbReference type="InterPro" id="IPR023210">
    <property type="entry name" value="NADP_OxRdtase_dom"/>
</dbReference>
<reference evidence="6 7" key="2">
    <citation type="journal article" date="2016" name="ISME J.">
        <title>Characterization of the first cultured representative of Verrucomicrobia subdivision 5 indicates the proposal of a novel phylum.</title>
        <authorList>
            <person name="Spring S."/>
            <person name="Bunk B."/>
            <person name="Sproer C."/>
            <person name="Schumann P."/>
            <person name="Rohde M."/>
            <person name="Tindall B.J."/>
            <person name="Klenk H.P."/>
        </authorList>
    </citation>
    <scope>NUCLEOTIDE SEQUENCE [LARGE SCALE GENOMIC DNA]</scope>
    <source>
        <strain evidence="6 7">L21-Fru-AB</strain>
    </source>
</reference>
<dbReference type="GO" id="GO:0051536">
    <property type="term" value="F:iron-sulfur cluster binding"/>
    <property type="evidence" value="ECO:0007669"/>
    <property type="project" value="UniProtKB-KW"/>
</dbReference>
<dbReference type="InterPro" id="IPR017896">
    <property type="entry name" value="4Fe4S_Fe-S-bd"/>
</dbReference>
<dbReference type="Proteomes" id="UP000035268">
    <property type="component" value="Chromosome"/>
</dbReference>
<dbReference type="PROSITE" id="PS51379">
    <property type="entry name" value="4FE4S_FER_2"/>
    <property type="match status" value="2"/>
</dbReference>
<dbReference type="SUPFAM" id="SSF51430">
    <property type="entry name" value="NAD(P)-linked oxidoreductase"/>
    <property type="match status" value="1"/>
</dbReference>
<feature type="signal peptide" evidence="4">
    <location>
        <begin position="1"/>
        <end position="28"/>
    </location>
</feature>
<evidence type="ECO:0000313" key="6">
    <source>
        <dbReference type="EMBL" id="AKJ63417.1"/>
    </source>
</evidence>
<feature type="domain" description="4Fe-4S ferredoxin-type" evidence="5">
    <location>
        <begin position="344"/>
        <end position="371"/>
    </location>
</feature>
<dbReference type="SUPFAM" id="SSF46548">
    <property type="entry name" value="alpha-helical ferredoxin"/>
    <property type="match status" value="1"/>
</dbReference>
<dbReference type="GO" id="GO:0046872">
    <property type="term" value="F:metal ion binding"/>
    <property type="evidence" value="ECO:0007669"/>
    <property type="project" value="UniProtKB-KW"/>
</dbReference>
<dbReference type="InterPro" id="IPR053135">
    <property type="entry name" value="AKR2_Oxidoreductase"/>
</dbReference>
<sequence precursor="true">MSARLNRRHLLQGTGLAALAAAGGGARAAESDEAAILNHEPGMPYRRLGNTDIRLSVLSLGGIKIDEQGITHHHAIDRGCNLVHISNGYRGGVCIRRLGKVMKTKRDRVYIALKDNFLSREDYRKRDFSKIDQWLKVLNTDHVDFLMFNRHKGDQAAEAYMRESLEILREQGKVRFAGLTTHGDIKNCLRNGIESGTFHLLNPALNQPNLEALEEELRDAHERQLGVMAMKTMKGQKSRADELAFLKKLLRNPALTTILKGMDSPQMFDEYLAAARTELTAAEDERLYRTAQRQRAENCMMCDACKRACPEGIEISTVLRCKDYYLEQERDPEYAFEQYHAVAPQYRWSADCTSCRRCEAACPNGIGIVARLEAARKALA</sequence>
<feature type="chain" id="PRO_5005184082" evidence="4">
    <location>
        <begin position="29"/>
        <end position="380"/>
    </location>
</feature>
<keyword evidence="3" id="KW-0411">Iron-sulfur</keyword>
<dbReference type="InterPro" id="IPR006311">
    <property type="entry name" value="TAT_signal"/>
</dbReference>
<dbReference type="InterPro" id="IPR017900">
    <property type="entry name" value="4Fe4S_Fe_S_CS"/>
</dbReference>
<evidence type="ECO:0000256" key="1">
    <source>
        <dbReference type="ARBA" id="ARBA00022723"/>
    </source>
</evidence>
<evidence type="ECO:0000256" key="4">
    <source>
        <dbReference type="SAM" id="SignalP"/>
    </source>
</evidence>
<protein>
    <submittedName>
        <fullName evidence="6">Putative oxidoreductase</fullName>
    </submittedName>
</protein>
<keyword evidence="4" id="KW-0732">Signal</keyword>
<evidence type="ECO:0000256" key="3">
    <source>
        <dbReference type="ARBA" id="ARBA00023014"/>
    </source>
</evidence>
<organism evidence="6 7">
    <name type="scientific">Kiritimatiella glycovorans</name>
    <dbReference type="NCBI Taxonomy" id="1307763"/>
    <lineage>
        <taxon>Bacteria</taxon>
        <taxon>Pseudomonadati</taxon>
        <taxon>Kiritimatiellota</taxon>
        <taxon>Kiritimatiellia</taxon>
        <taxon>Kiritimatiellales</taxon>
        <taxon>Kiritimatiellaceae</taxon>
        <taxon>Kiritimatiella</taxon>
    </lineage>
</organism>
<dbReference type="Pfam" id="PF13183">
    <property type="entry name" value="Fer4_8"/>
    <property type="match status" value="1"/>
</dbReference>
<dbReference type="RefSeq" id="WP_052880847.1">
    <property type="nucleotide sequence ID" value="NZ_CP010904.1"/>
</dbReference>
<keyword evidence="7" id="KW-1185">Reference proteome</keyword>
<dbReference type="PANTHER" id="PTHR43312:SF1">
    <property type="entry name" value="NADP-DEPENDENT OXIDOREDUCTASE DOMAIN-CONTAINING PROTEIN"/>
    <property type="match status" value="1"/>
</dbReference>
<dbReference type="KEGG" id="vbl:L21SP4_00131"/>
<dbReference type="PANTHER" id="PTHR43312">
    <property type="entry name" value="D-THREO-ALDOSE 1-DEHYDROGENASE"/>
    <property type="match status" value="1"/>
</dbReference>
<feature type="domain" description="4Fe-4S ferredoxin-type" evidence="5">
    <location>
        <begin position="290"/>
        <end position="318"/>
    </location>
</feature>
<dbReference type="OrthoDB" id="9772407at2"/>
<evidence type="ECO:0000259" key="5">
    <source>
        <dbReference type="PROSITE" id="PS51379"/>
    </source>
</evidence>
<name>A0A0G3EDF4_9BACT</name>
<reference evidence="7" key="1">
    <citation type="submission" date="2015-02" db="EMBL/GenBank/DDBJ databases">
        <title>Description and complete genome sequence of the first cultured representative of the subdivision 5 of the Verrucomicrobia phylum.</title>
        <authorList>
            <person name="Spring S."/>
            <person name="Bunk B."/>
            <person name="Sproer C."/>
            <person name="Klenk H.-P."/>
        </authorList>
    </citation>
    <scope>NUCLEOTIDE SEQUENCE [LARGE SCALE GENOMIC DNA]</scope>
    <source>
        <strain evidence="7">L21-Fru-AB</strain>
    </source>
</reference>